<keyword evidence="1" id="KW-1133">Transmembrane helix</keyword>
<keyword evidence="1" id="KW-0472">Membrane</keyword>
<dbReference type="EMBL" id="CAXIEN010000022">
    <property type="protein sequence ID" value="CAL1266159.1"/>
    <property type="molecule type" value="Genomic_DNA"/>
</dbReference>
<reference evidence="2 3" key="1">
    <citation type="submission" date="2024-04" db="EMBL/GenBank/DDBJ databases">
        <authorList>
            <person name="Rising A."/>
            <person name="Reimegard J."/>
            <person name="Sonavane S."/>
            <person name="Akerstrom W."/>
            <person name="Nylinder S."/>
            <person name="Hedman E."/>
            <person name="Kallberg Y."/>
        </authorList>
    </citation>
    <scope>NUCLEOTIDE SEQUENCE [LARGE SCALE GENOMIC DNA]</scope>
</reference>
<evidence type="ECO:0000256" key="1">
    <source>
        <dbReference type="SAM" id="Phobius"/>
    </source>
</evidence>
<accession>A0AAV1Z492</accession>
<comment type="caution">
    <text evidence="2">The sequence shown here is derived from an EMBL/GenBank/DDBJ whole genome shotgun (WGS) entry which is preliminary data.</text>
</comment>
<evidence type="ECO:0000313" key="2">
    <source>
        <dbReference type="EMBL" id="CAL1266159.1"/>
    </source>
</evidence>
<keyword evidence="3" id="KW-1185">Reference proteome</keyword>
<gene>
    <name evidence="2" type="ORF">LARSCL_LOCUS2950</name>
</gene>
<evidence type="ECO:0000313" key="3">
    <source>
        <dbReference type="Proteomes" id="UP001497382"/>
    </source>
</evidence>
<dbReference type="Proteomes" id="UP001497382">
    <property type="component" value="Unassembled WGS sequence"/>
</dbReference>
<proteinExistence type="predicted"/>
<protein>
    <submittedName>
        <fullName evidence="2">Uncharacterized protein</fullName>
    </submittedName>
</protein>
<dbReference type="AlphaFoldDB" id="A0AAV1Z492"/>
<feature type="transmembrane region" description="Helical" evidence="1">
    <location>
        <begin position="21"/>
        <end position="38"/>
    </location>
</feature>
<name>A0AAV1Z492_9ARAC</name>
<keyword evidence="1" id="KW-0812">Transmembrane</keyword>
<sequence>MIKLPFCNAASLPSLERKFNRGIYWSIIIIDLLTIGAWRQIWQVLWQLLVKIAKFGDFYGILNLLKFSRYLYLKRRYIIVMKNLCDIIHDVTDSLELLYKQRLVHEGRLLLDCECLPLTTIVN</sequence>
<organism evidence="2 3">
    <name type="scientific">Larinioides sclopetarius</name>
    <dbReference type="NCBI Taxonomy" id="280406"/>
    <lineage>
        <taxon>Eukaryota</taxon>
        <taxon>Metazoa</taxon>
        <taxon>Ecdysozoa</taxon>
        <taxon>Arthropoda</taxon>
        <taxon>Chelicerata</taxon>
        <taxon>Arachnida</taxon>
        <taxon>Araneae</taxon>
        <taxon>Araneomorphae</taxon>
        <taxon>Entelegynae</taxon>
        <taxon>Araneoidea</taxon>
        <taxon>Araneidae</taxon>
        <taxon>Larinioides</taxon>
    </lineage>
</organism>